<name>A0ACC2QKV8_9NEOP</name>
<evidence type="ECO:0000313" key="1">
    <source>
        <dbReference type="EMBL" id="KAJ8719423.1"/>
    </source>
</evidence>
<sequence>MHSPKLSQLSSSSRQVIKPNKEETIHKVIRISLLIWAFPRLAVSLLWTGVITLGTVAHLLSPYSHVPPSRLVFDAFAIPIQLLEIAMLTIFIVAGFKKSVKFYLIYYRYCILSLIIYVIATTLCLSLDEKYGHFFGDIYIFFSYFDVAGVHGNEYLIFFTASVINVGLEMLLIFLIKLLIEHYQSYGNNYTASESV</sequence>
<organism evidence="1 2">
    <name type="scientific">Mythimna loreyi</name>
    <dbReference type="NCBI Taxonomy" id="667449"/>
    <lineage>
        <taxon>Eukaryota</taxon>
        <taxon>Metazoa</taxon>
        <taxon>Ecdysozoa</taxon>
        <taxon>Arthropoda</taxon>
        <taxon>Hexapoda</taxon>
        <taxon>Insecta</taxon>
        <taxon>Pterygota</taxon>
        <taxon>Neoptera</taxon>
        <taxon>Endopterygota</taxon>
        <taxon>Lepidoptera</taxon>
        <taxon>Glossata</taxon>
        <taxon>Ditrysia</taxon>
        <taxon>Noctuoidea</taxon>
        <taxon>Noctuidae</taxon>
        <taxon>Noctuinae</taxon>
        <taxon>Hadenini</taxon>
        <taxon>Mythimna</taxon>
    </lineage>
</organism>
<gene>
    <name evidence="1" type="ORF">PYW08_011598</name>
</gene>
<protein>
    <submittedName>
        <fullName evidence="1">Uncharacterized protein</fullName>
    </submittedName>
</protein>
<dbReference type="EMBL" id="CM056779">
    <property type="protein sequence ID" value="KAJ8719423.1"/>
    <property type="molecule type" value="Genomic_DNA"/>
</dbReference>
<proteinExistence type="predicted"/>
<evidence type="ECO:0000313" key="2">
    <source>
        <dbReference type="Proteomes" id="UP001231649"/>
    </source>
</evidence>
<reference evidence="1" key="1">
    <citation type="submission" date="2023-03" db="EMBL/GenBank/DDBJ databases">
        <title>Chromosome-level genomes of two armyworms, Mythimna separata and Mythimna loreyi, provide insights into the biosynthesis and reception of sex pheromones.</title>
        <authorList>
            <person name="Zhao H."/>
        </authorList>
    </citation>
    <scope>NUCLEOTIDE SEQUENCE</scope>
    <source>
        <strain evidence="1">BeijingLab</strain>
    </source>
</reference>
<accession>A0ACC2QKV8</accession>
<dbReference type="Proteomes" id="UP001231649">
    <property type="component" value="Chromosome 3"/>
</dbReference>
<comment type="caution">
    <text evidence="1">The sequence shown here is derived from an EMBL/GenBank/DDBJ whole genome shotgun (WGS) entry which is preliminary data.</text>
</comment>
<keyword evidence="2" id="KW-1185">Reference proteome</keyword>